<feature type="domain" description="DUF5926" evidence="2">
    <location>
        <begin position="42"/>
        <end position="307"/>
    </location>
</feature>
<dbReference type="STRING" id="1193182.BN11_4370003"/>
<evidence type="ECO:0000256" key="1">
    <source>
        <dbReference type="SAM" id="MobiDB-lite"/>
    </source>
</evidence>
<gene>
    <name evidence="3" type="ORF">BN11_4370003</name>
</gene>
<evidence type="ECO:0000259" key="2">
    <source>
        <dbReference type="Pfam" id="PF19348"/>
    </source>
</evidence>
<dbReference type="AlphaFoldDB" id="W6JXZ5"/>
<reference evidence="3 4" key="1">
    <citation type="journal article" date="2013" name="ISME J.">
        <title>A metabolic model for members of the genus Tetrasphaera involved in enhanced biological phosphorus removal.</title>
        <authorList>
            <person name="Kristiansen R."/>
            <person name="Nguyen H.T.T."/>
            <person name="Saunders A.M."/>
            <person name="Nielsen J.L."/>
            <person name="Wimmer R."/>
            <person name="Le V.Q."/>
            <person name="McIlroy S.J."/>
            <person name="Petrovski S."/>
            <person name="Seviour R.J."/>
            <person name="Calteau A."/>
            <person name="Nielsen K.L."/>
            <person name="Nielsen P.H."/>
        </authorList>
    </citation>
    <scope>NUCLEOTIDE SEQUENCE [LARGE SCALE GENOMIC DNA]</scope>
    <source>
        <strain evidence="3 4">Ben110</strain>
    </source>
</reference>
<dbReference type="InterPro" id="IPR045970">
    <property type="entry name" value="DUF5926"/>
</dbReference>
<protein>
    <recommendedName>
        <fullName evidence="2">DUF5926 domain-containing protein</fullName>
    </recommendedName>
</protein>
<name>W6JXZ5_9MICO</name>
<evidence type="ECO:0000313" key="4">
    <source>
        <dbReference type="Proteomes" id="UP000035763"/>
    </source>
</evidence>
<evidence type="ECO:0000313" key="3">
    <source>
        <dbReference type="EMBL" id="CCH74408.1"/>
    </source>
</evidence>
<feature type="region of interest" description="Disordered" evidence="1">
    <location>
        <begin position="21"/>
        <end position="41"/>
    </location>
</feature>
<proteinExistence type="predicted"/>
<dbReference type="EMBL" id="CAJA01000376">
    <property type="protein sequence ID" value="CCH74408.1"/>
    <property type="molecule type" value="Genomic_DNA"/>
</dbReference>
<keyword evidence="4" id="KW-1185">Reference proteome</keyword>
<organism evidence="3 4">
    <name type="scientific">Nostocoides australiense Ben110</name>
    <dbReference type="NCBI Taxonomy" id="1193182"/>
    <lineage>
        <taxon>Bacteria</taxon>
        <taxon>Bacillati</taxon>
        <taxon>Actinomycetota</taxon>
        <taxon>Actinomycetes</taxon>
        <taxon>Micrococcales</taxon>
        <taxon>Intrasporangiaceae</taxon>
        <taxon>Nostocoides</taxon>
    </lineage>
</organism>
<comment type="caution">
    <text evidence="3">The sequence shown here is derived from an EMBL/GenBank/DDBJ whole genome shotgun (WGS) entry which is preliminary data.</text>
</comment>
<dbReference type="Pfam" id="PF19348">
    <property type="entry name" value="DUF5926"/>
    <property type="match status" value="1"/>
</dbReference>
<dbReference type="Proteomes" id="UP000035763">
    <property type="component" value="Unassembled WGS sequence"/>
</dbReference>
<sequence>MGGFGWTLASSGMIAVMGKASRKKKDTAAPRAPRPAAYNARPFRDLPGESQWVAMAELLPAATVTVPLKAGAVEGGAREVTIVTVLPMAWPALHRADGTLLVATQGGGQSGDKSRDLASAILAAAAAEPGTPLPQVPMATDATPALQDLLDLTSAPEVMVHEGFDFWVEGQELDAAGQESLARANDSVLPTAKVDGADAAYWCLIGDRPHVRAVLAEDEDEATNALARLWAAGTAALGDGTRLLGAFRAAGLLIPVWELADGTDADGVAAPLAEWKARYAAALTDAPLTPEERRAKAGILNRQVTLR</sequence>
<feature type="compositionally biased region" description="Low complexity" evidence="1">
    <location>
        <begin position="29"/>
        <end position="41"/>
    </location>
</feature>
<accession>W6JXZ5</accession>